<evidence type="ECO:0000313" key="2">
    <source>
        <dbReference type="Proteomes" id="UP000654075"/>
    </source>
</evidence>
<dbReference type="EMBL" id="CAJNNV010003339">
    <property type="protein sequence ID" value="CAE8588818.1"/>
    <property type="molecule type" value="Genomic_DNA"/>
</dbReference>
<proteinExistence type="predicted"/>
<dbReference type="OrthoDB" id="442535at2759"/>
<dbReference type="GO" id="GO:0032008">
    <property type="term" value="P:positive regulation of TOR signaling"/>
    <property type="evidence" value="ECO:0007669"/>
    <property type="project" value="InterPro"/>
</dbReference>
<name>A0A813DQL1_POLGL</name>
<comment type="caution">
    <text evidence="1">The sequence shown here is derived from an EMBL/GenBank/DDBJ whole genome shotgun (WGS) entry which is preliminary data.</text>
</comment>
<dbReference type="Gene3D" id="3.30.450.30">
    <property type="entry name" value="Dynein light chain 2a, cytoplasmic"/>
    <property type="match status" value="1"/>
</dbReference>
<gene>
    <name evidence="1" type="ORF">PGLA1383_LOCUS7603</name>
</gene>
<organism evidence="1 2">
    <name type="scientific">Polarella glacialis</name>
    <name type="common">Dinoflagellate</name>
    <dbReference type="NCBI Taxonomy" id="89957"/>
    <lineage>
        <taxon>Eukaryota</taxon>
        <taxon>Sar</taxon>
        <taxon>Alveolata</taxon>
        <taxon>Dinophyceae</taxon>
        <taxon>Suessiales</taxon>
        <taxon>Suessiaceae</taxon>
        <taxon>Polarella</taxon>
    </lineage>
</organism>
<accession>A0A813DQL1</accession>
<feature type="non-terminal residue" evidence="1">
    <location>
        <position position="145"/>
    </location>
</feature>
<dbReference type="PANTHER" id="PTHR13323">
    <property type="entry name" value="LATE ENDOSOMAL/LYSOSOMAL MP1 INTERACTING PROTEIN"/>
    <property type="match status" value="1"/>
</dbReference>
<evidence type="ECO:0000313" key="1">
    <source>
        <dbReference type="EMBL" id="CAE8588818.1"/>
    </source>
</evidence>
<dbReference type="InterPro" id="IPR037587">
    <property type="entry name" value="LAMTOR2-like"/>
</dbReference>
<dbReference type="GO" id="GO:0060090">
    <property type="term" value="F:molecular adaptor activity"/>
    <property type="evidence" value="ECO:0007669"/>
    <property type="project" value="InterPro"/>
</dbReference>
<reference evidence="1" key="1">
    <citation type="submission" date="2021-02" db="EMBL/GenBank/DDBJ databases">
        <authorList>
            <person name="Dougan E. K."/>
            <person name="Rhodes N."/>
            <person name="Thang M."/>
            <person name="Chan C."/>
        </authorList>
    </citation>
    <scope>NUCLEOTIDE SEQUENCE</scope>
</reference>
<dbReference type="SUPFAM" id="SSF103196">
    <property type="entry name" value="Roadblock/LC7 domain"/>
    <property type="match status" value="1"/>
</dbReference>
<keyword evidence="2" id="KW-1185">Reference proteome</keyword>
<evidence type="ECO:0008006" key="3">
    <source>
        <dbReference type="Google" id="ProtNLM"/>
    </source>
</evidence>
<dbReference type="GO" id="GO:0005085">
    <property type="term" value="F:guanyl-nucleotide exchange factor activity"/>
    <property type="evidence" value="ECO:0007669"/>
    <property type="project" value="InterPro"/>
</dbReference>
<protein>
    <recommendedName>
        <fullName evidence="3">Late endosomal/lysosomal adaptor and MAPK and MTOR activator 5</fullName>
    </recommendedName>
</protein>
<dbReference type="Proteomes" id="UP000654075">
    <property type="component" value="Unassembled WGS sequence"/>
</dbReference>
<dbReference type="AlphaFoldDB" id="A0A813DQL1"/>
<sequence>VAAMLRVKEVERVLARAMTDGLTNVMLVSDEGALIAAARSEEADHTASAVLASVYSEYKVAERFVEPVSGGGSPSSLQAILFDCEAARVACVSFVQCSEDSQILLCVCSDKQTHYGVLWSKLELLKESLKCLEPILMPMAGAGSG</sequence>